<dbReference type="Gene3D" id="2.30.29.30">
    <property type="entry name" value="Pleckstrin-homology domain (PH domain)/Phosphotyrosine-binding domain (PTB)"/>
    <property type="match status" value="1"/>
</dbReference>
<dbReference type="Ensembl" id="ENSSPUT00000016463.1">
    <property type="protein sequence ID" value="ENSSPUP00000015435.1"/>
    <property type="gene ID" value="ENSSPUG00000011919.1"/>
</dbReference>
<evidence type="ECO:0000256" key="1">
    <source>
        <dbReference type="ARBA" id="ARBA00004496"/>
    </source>
</evidence>
<evidence type="ECO:0000256" key="3">
    <source>
        <dbReference type="ARBA" id="ARBA00022481"/>
    </source>
</evidence>
<name>A0A8D0L8J0_SPHPU</name>
<evidence type="ECO:0000259" key="13">
    <source>
        <dbReference type="PROSITE" id="PS50086"/>
    </source>
</evidence>
<evidence type="ECO:0000256" key="8">
    <source>
        <dbReference type="ARBA" id="ARBA00072013"/>
    </source>
</evidence>
<dbReference type="InterPro" id="IPR050302">
    <property type="entry name" value="Rab_GAP_TBC_domain"/>
</dbReference>
<dbReference type="InterPro" id="IPR006020">
    <property type="entry name" value="PTB/PI_dom"/>
</dbReference>
<dbReference type="InterPro" id="IPR000195">
    <property type="entry name" value="Rab-GAP-TBC_dom"/>
</dbReference>
<evidence type="ECO:0000256" key="4">
    <source>
        <dbReference type="ARBA" id="ARBA00022490"/>
    </source>
</evidence>
<dbReference type="GO" id="GO:0005096">
    <property type="term" value="F:GTPase activator activity"/>
    <property type="evidence" value="ECO:0007669"/>
    <property type="project" value="UniProtKB-KW"/>
</dbReference>
<dbReference type="PROSITE" id="PS50086">
    <property type="entry name" value="TBC_RABGAP"/>
    <property type="match status" value="1"/>
</dbReference>
<accession>A0A8D0L8J0</accession>
<dbReference type="SMART" id="SM00164">
    <property type="entry name" value="TBC"/>
    <property type="match status" value="1"/>
</dbReference>
<dbReference type="InterPro" id="IPR021785">
    <property type="entry name" value="DUF3350"/>
</dbReference>
<dbReference type="SUPFAM" id="SSF47923">
    <property type="entry name" value="Ypt/Rab-GAP domain of gyp1p"/>
    <property type="match status" value="2"/>
</dbReference>
<reference evidence="14" key="1">
    <citation type="submission" date="2025-08" db="UniProtKB">
        <authorList>
            <consortium name="Ensembl"/>
        </authorList>
    </citation>
    <scope>IDENTIFICATION</scope>
</reference>
<evidence type="ECO:0000256" key="9">
    <source>
        <dbReference type="ARBA" id="ARBA00081861"/>
    </source>
</evidence>
<keyword evidence="5" id="KW-0597">Phosphoprotein</keyword>
<sequence length="958" mass="109086">MFTLGSQTNLASLVVTRGSFPERILEDSGFDDQQEFRSRCSSVTAVTQRKVHDNSLKTQPRRRHASAPSHVQPSDSEKNRTMLFQVGRFEINLISPDTKSVVLEKNFKDISSCSQGINHVDHFGFICRESVEPGISQYVCYVFQCASESLVDEVMLTLKQAFSTAAALQSAKTQIKLCEACPMHSLHKLCERIEGLYPPRAKLVIQRHLSLLTDNEQADIFERVQKMKPVSDQEENELVILHLRQLCEAKQKIHIHIGEAPANVSNSAVPENAGSSGRFKLDILKNKAKKSLTSSLENIFSRGASRMRGRLGSMDSFERCNSLASDKDGSPGDSPPATPPASPVSSVWQPFPEEDSDSPQFRRRAHTFSHPPSSAKRKITFQEGRSQSIKSPLRRQNSVEASCDGERRRRTSSVCSNDSLNAGGATLTPRRISWRQRIFLRVASPMNKSPSAMQHQDGFDGNDLLPLSPHAPFFEEDPLASILQHEDASDKARKNSEELQSLWRKAIHQQILLLRMEKENQKLEASRDELQSRKVKLDYDEVGMCHKDVINIWDKKLLNCRAKIRCDMEDIHATLKEGVPKSRRGEIWQFLAVQHRVRHRLPSKQQPPDISYKELLKQLTAQQHAILVDLGRTFPTHPYFSAQLGAGQLSLFNLLKAYSLLDKEVGYCQGISFVAGVLLLHMSEEQAFEMLKFLMYDLGFRKQYRPDMMSLQIQMYQLSRLLHDYHRDLYNHLEENEISPSLYAAPWFLTLFASQFSLGFVARVLDIIFLQGTEVIFKVALSLLSNQEALIMECESFENIVEFLKSTIPDMTKPQMEKIITQVFEMDISKQLHAYEVEYHVLQDELQENLNPCGDDEPVEKLERANSQLKKQNMDLLEKLQAAHAKIQSLESSLEDILTQENKMRNLIQSLEQEKAVYLKTVEQVRKYLPAEALSDCELLLHKVNCNPNNKTKPEDKP</sequence>
<dbReference type="SMART" id="SM00462">
    <property type="entry name" value="PTB"/>
    <property type="match status" value="1"/>
</dbReference>
<evidence type="ECO:0000256" key="7">
    <source>
        <dbReference type="ARBA" id="ARBA00022990"/>
    </source>
</evidence>
<dbReference type="Pfam" id="PF00566">
    <property type="entry name" value="RabGAP-TBC"/>
    <property type="match status" value="1"/>
</dbReference>
<dbReference type="PANTHER" id="PTHR47219:SF14">
    <property type="entry name" value="TBC1 DOMAIN FAMILY MEMBER 4"/>
    <property type="match status" value="1"/>
</dbReference>
<evidence type="ECO:0000313" key="15">
    <source>
        <dbReference type="Proteomes" id="UP000694392"/>
    </source>
</evidence>
<keyword evidence="15" id="KW-1185">Reference proteome</keyword>
<feature type="region of interest" description="Disordered" evidence="11">
    <location>
        <begin position="320"/>
        <end position="417"/>
    </location>
</feature>
<feature type="region of interest" description="Disordered" evidence="11">
    <location>
        <begin position="51"/>
        <end position="77"/>
    </location>
</feature>
<dbReference type="GO" id="GO:0016192">
    <property type="term" value="P:vesicle-mediated transport"/>
    <property type="evidence" value="ECO:0007669"/>
    <property type="project" value="Ensembl"/>
</dbReference>
<dbReference type="InterPro" id="IPR035969">
    <property type="entry name" value="Rab-GAP_TBC_sf"/>
</dbReference>
<evidence type="ECO:0000256" key="6">
    <source>
        <dbReference type="ARBA" id="ARBA00022737"/>
    </source>
</evidence>
<dbReference type="OMA" id="QQMRDPA"/>
<reference evidence="14" key="2">
    <citation type="submission" date="2025-09" db="UniProtKB">
        <authorList>
            <consortium name="Ensembl"/>
        </authorList>
    </citation>
    <scope>IDENTIFICATION</scope>
</reference>
<dbReference type="Pfam" id="PF11830">
    <property type="entry name" value="DUF3350"/>
    <property type="match status" value="1"/>
</dbReference>
<evidence type="ECO:0000256" key="2">
    <source>
        <dbReference type="ARBA" id="ARBA00022468"/>
    </source>
</evidence>
<dbReference type="SUPFAM" id="SSF50729">
    <property type="entry name" value="PH domain-like"/>
    <property type="match status" value="1"/>
</dbReference>
<comment type="subcellular location">
    <subcellularLocation>
        <location evidence="1">Cytoplasm</location>
    </subcellularLocation>
</comment>
<gene>
    <name evidence="14" type="primary">TBC1D4</name>
</gene>
<evidence type="ECO:0000256" key="10">
    <source>
        <dbReference type="SAM" id="Coils"/>
    </source>
</evidence>
<dbReference type="CDD" id="cd01269">
    <property type="entry name" value="PTB_TBC1D1_like"/>
    <property type="match status" value="1"/>
</dbReference>
<feature type="coiled-coil region" evidence="10">
    <location>
        <begin position="859"/>
        <end position="914"/>
    </location>
</feature>
<dbReference type="FunFam" id="1.10.472.80:FF:000003">
    <property type="entry name" value="Putative TBC1 domain family member 1"/>
    <property type="match status" value="1"/>
</dbReference>
<feature type="domain" description="PID" evidence="12">
    <location>
        <begin position="91"/>
        <end position="163"/>
    </location>
</feature>
<dbReference type="Proteomes" id="UP000694392">
    <property type="component" value="Unplaced"/>
</dbReference>
<dbReference type="AlphaFoldDB" id="A0A8D0L8J0"/>
<evidence type="ECO:0000313" key="14">
    <source>
        <dbReference type="Ensembl" id="ENSSPUP00000015435.1"/>
    </source>
</evidence>
<evidence type="ECO:0000256" key="11">
    <source>
        <dbReference type="SAM" id="MobiDB-lite"/>
    </source>
</evidence>
<dbReference type="Gene3D" id="1.10.472.80">
    <property type="entry name" value="Ypt/Rab-GAP domain of gyp1p, domain 3"/>
    <property type="match status" value="1"/>
</dbReference>
<keyword evidence="7" id="KW-0007">Acetylation</keyword>
<dbReference type="FunFam" id="1.10.10.2750:FF:000002">
    <property type="entry name" value="TBC1 domain family member 4"/>
    <property type="match status" value="1"/>
</dbReference>
<evidence type="ECO:0000256" key="5">
    <source>
        <dbReference type="ARBA" id="ARBA00022553"/>
    </source>
</evidence>
<dbReference type="Gene3D" id="1.10.10.2750">
    <property type="match status" value="1"/>
</dbReference>
<keyword evidence="6" id="KW-0677">Repeat</keyword>
<protein>
    <recommendedName>
        <fullName evidence="8">TBC1 domain family member 4</fullName>
    </recommendedName>
    <alternativeName>
        <fullName evidence="9">Akt substrate of 160 kDa</fullName>
    </alternativeName>
</protein>
<dbReference type="GeneTree" id="ENSGT00940000158486"/>
<keyword evidence="4" id="KW-0963">Cytoplasm</keyword>
<dbReference type="FunFam" id="1.10.8.270:FF:000001">
    <property type="entry name" value="TBC1 domain family member 1"/>
    <property type="match status" value="1"/>
</dbReference>
<dbReference type="Gene3D" id="1.10.8.270">
    <property type="entry name" value="putative rabgap domain of human tbc1 domain family member 14 like domains"/>
    <property type="match status" value="1"/>
</dbReference>
<dbReference type="PROSITE" id="PS01179">
    <property type="entry name" value="PID"/>
    <property type="match status" value="1"/>
</dbReference>
<proteinExistence type="predicted"/>
<feature type="compositionally biased region" description="Pro residues" evidence="11">
    <location>
        <begin position="333"/>
        <end position="342"/>
    </location>
</feature>
<feature type="compositionally biased region" description="Polar residues" evidence="11">
    <location>
        <begin position="383"/>
        <end position="400"/>
    </location>
</feature>
<feature type="domain" description="Rab-GAP TBC" evidence="13">
    <location>
        <begin position="578"/>
        <end position="772"/>
    </location>
</feature>
<keyword evidence="10" id="KW-0175">Coiled coil</keyword>
<evidence type="ECO:0000259" key="12">
    <source>
        <dbReference type="PROSITE" id="PS01179"/>
    </source>
</evidence>
<organism evidence="14 15">
    <name type="scientific">Sphenodon punctatus</name>
    <name type="common">Tuatara</name>
    <name type="synonym">Hatteria punctata</name>
    <dbReference type="NCBI Taxonomy" id="8508"/>
    <lineage>
        <taxon>Eukaryota</taxon>
        <taxon>Metazoa</taxon>
        <taxon>Chordata</taxon>
        <taxon>Craniata</taxon>
        <taxon>Vertebrata</taxon>
        <taxon>Euteleostomi</taxon>
        <taxon>Lepidosauria</taxon>
        <taxon>Sphenodontia</taxon>
        <taxon>Sphenodontidae</taxon>
        <taxon>Sphenodon</taxon>
    </lineage>
</organism>
<dbReference type="GO" id="GO:0005829">
    <property type="term" value="C:cytosol"/>
    <property type="evidence" value="ECO:0007669"/>
    <property type="project" value="Ensembl"/>
</dbReference>
<dbReference type="Pfam" id="PF00640">
    <property type="entry name" value="PID"/>
    <property type="match status" value="1"/>
</dbReference>
<dbReference type="InterPro" id="IPR011993">
    <property type="entry name" value="PH-like_dom_sf"/>
</dbReference>
<keyword evidence="2" id="KW-0343">GTPase activation</keyword>
<dbReference type="PANTHER" id="PTHR47219">
    <property type="entry name" value="RAB GTPASE-ACTIVATING PROTEIN 1-LIKE"/>
    <property type="match status" value="1"/>
</dbReference>
<keyword evidence="3" id="KW-0488">Methylation</keyword>
<dbReference type="FunFam" id="2.30.29.30:FF:000076">
    <property type="entry name" value="TBC1 domain family member 4 isoform X1"/>
    <property type="match status" value="1"/>
</dbReference>
<dbReference type="GO" id="GO:0032869">
    <property type="term" value="P:cellular response to insulin stimulus"/>
    <property type="evidence" value="ECO:0007669"/>
    <property type="project" value="Ensembl"/>
</dbReference>